<dbReference type="PANTHER" id="PTHR47230">
    <property type="entry name" value="TIR DOMAIN-CONTAINING ADAPTER MOLECULE 1"/>
    <property type="match status" value="1"/>
</dbReference>
<dbReference type="GO" id="GO:0006915">
    <property type="term" value="P:apoptotic process"/>
    <property type="evidence" value="ECO:0007669"/>
    <property type="project" value="UniProtKB-KW"/>
</dbReference>
<feature type="compositionally biased region" description="Polar residues" evidence="8">
    <location>
        <begin position="319"/>
        <end position="330"/>
    </location>
</feature>
<dbReference type="InterPro" id="IPR025735">
    <property type="entry name" value="RHIM"/>
</dbReference>
<dbReference type="Proteomes" id="UP001178461">
    <property type="component" value="Chromosome 18"/>
</dbReference>
<comment type="domain">
    <text evidence="6">The N-terminal region is essential for activation of the IFNB promoter activity.</text>
</comment>
<dbReference type="EMBL" id="OX395144">
    <property type="protein sequence ID" value="CAI5798865.1"/>
    <property type="molecule type" value="Genomic_DNA"/>
</dbReference>
<dbReference type="GO" id="GO:0045087">
    <property type="term" value="P:innate immune response"/>
    <property type="evidence" value="ECO:0007669"/>
    <property type="project" value="UniProtKB-UniRule"/>
</dbReference>
<gene>
    <name evidence="10" type="ORF">PODLI_1B016081</name>
</gene>
<dbReference type="GO" id="GO:0035666">
    <property type="term" value="P:TRIF-dependent toll-like receptor signaling pathway"/>
    <property type="evidence" value="ECO:0007669"/>
    <property type="project" value="InterPro"/>
</dbReference>
<protein>
    <recommendedName>
        <fullName evidence="6">TIR domain-containing adapter molecule 1</fullName>
        <shortName evidence="6">TICAM-1</shortName>
    </recommendedName>
</protein>
<evidence type="ECO:0000256" key="8">
    <source>
        <dbReference type="SAM" id="MobiDB-lite"/>
    </source>
</evidence>
<dbReference type="InterPro" id="IPR046946">
    <property type="entry name" value="TCAM1/2"/>
</dbReference>
<comment type="subcellular location">
    <subcellularLocation>
        <location evidence="6">Cytoplasmic vesicle</location>
        <location evidence="6">Autophagosome</location>
    </subcellularLocation>
    <subcellularLocation>
        <location evidence="6">Cytoplasm</location>
        <location evidence="6">Cytosol</location>
    </subcellularLocation>
    <subcellularLocation>
        <location evidence="6">Mitochondrion</location>
    </subcellularLocation>
</comment>
<dbReference type="PROSITE" id="PS50104">
    <property type="entry name" value="TIR"/>
    <property type="match status" value="1"/>
</dbReference>
<evidence type="ECO:0000256" key="4">
    <source>
        <dbReference type="ARBA" id="ARBA00022859"/>
    </source>
</evidence>
<feature type="region of interest" description="Disordered" evidence="8">
    <location>
        <begin position="683"/>
        <end position="704"/>
    </location>
</feature>
<evidence type="ECO:0000256" key="7">
    <source>
        <dbReference type="SAM" id="Coils"/>
    </source>
</evidence>
<dbReference type="GO" id="GO:0005829">
    <property type="term" value="C:cytosol"/>
    <property type="evidence" value="ECO:0007669"/>
    <property type="project" value="UniProtKB-SubCell"/>
</dbReference>
<sequence>MACRHGGEPPSAAKLPPLQAPRCSSNWGAGLSRPLAKAAEDGTASLSMEGIFRVLAAIPGNRLVQYKHKLGCRRQGGKSCRLLQAMILLTLGRETEARLSLEALGNCAAVADIYKSHQRSAAASRADPAPSNQDAGVALAVAQIYSLLVEEKLCGPLARDEAYRIAIKAFLESDVPRSAFESLLSEAEQKCGLDFVPAVASNSFSAPGCDGGRPSSTAAKSSPMPVLSSWAPSEIQPLCSTGSPASLLSHLEISQSPTLLFLTHSVQHGVPEPSKLCGSGPNSLVQPGEAGATAESPANSCSGRPAEPVVQGQEETRQTSDPGGNHSCLSVQPPPKITQPLEDGENREPRSLVASEPQGCAGCPLQNSQAPSTPLPGLAPSALFVPRTVEDSSSLKPSLETGSSSSSGSPPPHSSGPPLTDLPAEEQPFFTFVVVHAPEDETVACRVRERLEALGVADGATVSEDFLVPGHCQLSCFQDALDNSAFTLLLLTENFKSRFCAFQANVALMDSFQRFCKTNSVVPFIAKESPVKRREMPFLLAAIVPLDETSPVFARRVKKTFSPAVIREKRALWNISRQIRNQERLQEQQSEYQQALQRLSGLRVSSQVLMPSQRGFLGLQTPPDQPFFYPEMPQPQLGPDQLSHPYVFSRGSPGLMSGAPPSHLIIQNAQMVQIGDYNQMQVERAGAAAEEEEGGLDGRERPGG</sequence>
<keyword evidence="5 6" id="KW-0395">Inflammatory response</keyword>
<reference evidence="10" key="1">
    <citation type="submission" date="2022-12" db="EMBL/GenBank/DDBJ databases">
        <authorList>
            <person name="Alioto T."/>
            <person name="Alioto T."/>
            <person name="Gomez Garrido J."/>
        </authorList>
    </citation>
    <scope>NUCLEOTIDE SEQUENCE</scope>
</reference>
<dbReference type="Pfam" id="PF12721">
    <property type="entry name" value="RHIM"/>
    <property type="match status" value="1"/>
</dbReference>
<dbReference type="SUPFAM" id="SSF52200">
    <property type="entry name" value="Toll/Interleukin receptor TIR domain"/>
    <property type="match status" value="1"/>
</dbReference>
<feature type="compositionally biased region" description="Low complexity" evidence="8">
    <location>
        <begin position="392"/>
        <end position="408"/>
    </location>
</feature>
<dbReference type="AlphaFoldDB" id="A0AA35PUQ8"/>
<dbReference type="GO" id="GO:0032481">
    <property type="term" value="P:positive regulation of type I interferon production"/>
    <property type="evidence" value="ECO:0007669"/>
    <property type="project" value="TreeGrafter"/>
</dbReference>
<keyword evidence="4 6" id="KW-0391">Immunity</keyword>
<dbReference type="GO" id="GO:0051607">
    <property type="term" value="P:defense response to virus"/>
    <property type="evidence" value="ECO:0007669"/>
    <property type="project" value="UniProtKB-UniRule"/>
</dbReference>
<dbReference type="Gene3D" id="1.25.40.780">
    <property type="match status" value="1"/>
</dbReference>
<comment type="function">
    <text evidence="6">Involved in innate immunity against invading pathogens. Adapter used by TLR3, TLR4 (through TICAM2) and TLR5 to mediate NF-kappa-B and interferon-regulatory factor (IRF) activation, and to induce apoptosis. Ligand binding to these receptors results in TRIF recruitment through its TIR domain. Distinct protein-interaction motifs allow recruitment of the effector proteins TBK1, TRAF6 and RIPK1, which in turn, lead to the activation of transcription factors IRF3 and IRF7, NF-kappa-B and FADD respectively. Phosphorylation by TBK1 on the pLxIS motif leads to recruitment and subsequent activation of the transcription factor IRF3 to induce expression of type I interferon and exert a potent immunity against invading pathogens. Component of a multi-helicase-TICAM1 complex that acts as a cytoplasmic sensor of viral double-stranded RNA (dsRNA) and plays a role in the activation of a cascade of antiviral responses including the induction of pro-inflammatory cytokines.</text>
</comment>
<evidence type="ECO:0000313" key="11">
    <source>
        <dbReference type="Proteomes" id="UP001178461"/>
    </source>
</evidence>
<keyword evidence="3 6" id="KW-0399">Innate immunity</keyword>
<dbReference type="InterPro" id="IPR035897">
    <property type="entry name" value="Toll_tir_struct_dom_sf"/>
</dbReference>
<dbReference type="GO" id="GO:0005768">
    <property type="term" value="C:endosome"/>
    <property type="evidence" value="ECO:0007669"/>
    <property type="project" value="TreeGrafter"/>
</dbReference>
<comment type="subunit">
    <text evidence="6">Homodimer. Found in a multi-helicase-TICAM1 complex at least composed of DHX36, DDX1, DDX21 and TICAM1.</text>
</comment>
<evidence type="ECO:0000313" key="10">
    <source>
        <dbReference type="EMBL" id="CAI5798865.1"/>
    </source>
</evidence>
<dbReference type="InterPro" id="IPR040886">
    <property type="entry name" value="TRIF_N"/>
</dbReference>
<keyword evidence="1 6" id="KW-0963">Cytoplasm</keyword>
<keyword evidence="2" id="KW-0597">Phosphoprotein</keyword>
<proteinExistence type="predicted"/>
<feature type="domain" description="TIR" evidence="9">
    <location>
        <begin position="428"/>
        <end position="561"/>
    </location>
</feature>
<evidence type="ECO:0000256" key="6">
    <source>
        <dbReference type="PIRNR" id="PIRNR037744"/>
    </source>
</evidence>
<name>A0AA35PUQ8_9SAUR</name>
<evidence type="ECO:0000256" key="5">
    <source>
        <dbReference type="ARBA" id="ARBA00023198"/>
    </source>
</evidence>
<dbReference type="GO" id="GO:0043330">
    <property type="term" value="P:response to exogenous dsRNA"/>
    <property type="evidence" value="ECO:0007669"/>
    <property type="project" value="UniProtKB-UniRule"/>
</dbReference>
<dbReference type="Pfam" id="PF17798">
    <property type="entry name" value="TRIF-NTD"/>
    <property type="match status" value="1"/>
</dbReference>
<dbReference type="GO" id="GO:0043123">
    <property type="term" value="P:positive regulation of canonical NF-kappaB signal transduction"/>
    <property type="evidence" value="ECO:0007669"/>
    <property type="project" value="TreeGrafter"/>
</dbReference>
<dbReference type="GO" id="GO:0005776">
    <property type="term" value="C:autophagosome"/>
    <property type="evidence" value="ECO:0007669"/>
    <property type="project" value="UniProtKB-SubCell"/>
</dbReference>
<dbReference type="Gene3D" id="3.40.50.10140">
    <property type="entry name" value="Toll/interleukin-1 receptor homology (TIR) domain"/>
    <property type="match status" value="1"/>
</dbReference>
<dbReference type="GO" id="GO:0005739">
    <property type="term" value="C:mitochondrion"/>
    <property type="evidence" value="ECO:0007669"/>
    <property type="project" value="UniProtKB-SubCell"/>
</dbReference>
<organism evidence="10 11">
    <name type="scientific">Podarcis lilfordi</name>
    <name type="common">Lilford's wall lizard</name>
    <dbReference type="NCBI Taxonomy" id="74358"/>
    <lineage>
        <taxon>Eukaryota</taxon>
        <taxon>Metazoa</taxon>
        <taxon>Chordata</taxon>
        <taxon>Craniata</taxon>
        <taxon>Vertebrata</taxon>
        <taxon>Euteleostomi</taxon>
        <taxon>Lepidosauria</taxon>
        <taxon>Squamata</taxon>
        <taxon>Bifurcata</taxon>
        <taxon>Unidentata</taxon>
        <taxon>Episquamata</taxon>
        <taxon>Laterata</taxon>
        <taxon>Lacertibaenia</taxon>
        <taxon>Lacertidae</taxon>
        <taxon>Podarcis</taxon>
    </lineage>
</organism>
<keyword evidence="11" id="KW-1185">Reference proteome</keyword>
<feature type="coiled-coil region" evidence="7">
    <location>
        <begin position="575"/>
        <end position="605"/>
    </location>
</feature>
<dbReference type="InterPro" id="IPR000157">
    <property type="entry name" value="TIR_dom"/>
</dbReference>
<evidence type="ECO:0000256" key="3">
    <source>
        <dbReference type="ARBA" id="ARBA00022588"/>
    </source>
</evidence>
<keyword evidence="6" id="KW-0053">Apoptosis</keyword>
<keyword evidence="6" id="KW-0968">Cytoplasmic vesicle</keyword>
<feature type="region of interest" description="Disordered" evidence="8">
    <location>
        <begin position="272"/>
        <end position="422"/>
    </location>
</feature>
<keyword evidence="6" id="KW-0496">Mitochondrion</keyword>
<evidence type="ECO:0000256" key="1">
    <source>
        <dbReference type="ARBA" id="ARBA00022490"/>
    </source>
</evidence>
<accession>A0AA35PUQ8</accession>
<dbReference type="PANTHER" id="PTHR47230:SF1">
    <property type="entry name" value="TIR DOMAIN-CONTAINING ADAPTER MOLECULE 1"/>
    <property type="match status" value="1"/>
</dbReference>
<dbReference type="GO" id="GO:0006954">
    <property type="term" value="P:inflammatory response"/>
    <property type="evidence" value="ECO:0007669"/>
    <property type="project" value="UniProtKB-KW"/>
</dbReference>
<evidence type="ECO:0000259" key="9">
    <source>
        <dbReference type="PROSITE" id="PS50104"/>
    </source>
</evidence>
<evidence type="ECO:0000256" key="2">
    <source>
        <dbReference type="ARBA" id="ARBA00022553"/>
    </source>
</evidence>
<dbReference type="GO" id="GO:0035591">
    <property type="term" value="F:signaling adaptor activity"/>
    <property type="evidence" value="ECO:0007669"/>
    <property type="project" value="TreeGrafter"/>
</dbReference>
<keyword evidence="7" id="KW-0175">Coiled coil</keyword>